<organism evidence="2 3">
    <name type="scientific">Candidatus Daviesbacteria bacterium RIFCSPHIGHO2_01_FULL_40_11</name>
    <dbReference type="NCBI Taxonomy" id="1797762"/>
    <lineage>
        <taxon>Bacteria</taxon>
        <taxon>Candidatus Daviesiibacteriota</taxon>
    </lineage>
</organism>
<feature type="non-terminal residue" evidence="2">
    <location>
        <position position="992"/>
    </location>
</feature>
<feature type="transmembrane region" description="Helical" evidence="1">
    <location>
        <begin position="925"/>
        <end position="942"/>
    </location>
</feature>
<feature type="transmembrane region" description="Helical" evidence="1">
    <location>
        <begin position="892"/>
        <end position="913"/>
    </location>
</feature>
<dbReference type="Gene3D" id="3.20.20.510">
    <property type="entry name" value="Uncharacterised protein PF12979, DUF3863"/>
    <property type="match status" value="1"/>
</dbReference>
<feature type="transmembrane region" description="Helical" evidence="1">
    <location>
        <begin position="524"/>
        <end position="544"/>
    </location>
</feature>
<name>A0A1F5JHG6_9BACT</name>
<feature type="transmembrane region" description="Helical" evidence="1">
    <location>
        <begin position="954"/>
        <end position="975"/>
    </location>
</feature>
<protein>
    <submittedName>
        <fullName evidence="2">Uncharacterized protein</fullName>
    </submittedName>
</protein>
<dbReference type="EMBL" id="MFCP01000021">
    <property type="protein sequence ID" value="OGE28107.1"/>
    <property type="molecule type" value="Genomic_DNA"/>
</dbReference>
<feature type="transmembrane region" description="Helical" evidence="1">
    <location>
        <begin position="550"/>
        <end position="571"/>
    </location>
</feature>
<dbReference type="AlphaFoldDB" id="A0A1F5JHG6"/>
<keyword evidence="1" id="KW-1133">Transmembrane helix</keyword>
<evidence type="ECO:0000313" key="3">
    <source>
        <dbReference type="Proteomes" id="UP000177555"/>
    </source>
</evidence>
<keyword evidence="1" id="KW-0472">Membrane</keyword>
<keyword evidence="1" id="KW-0812">Transmembrane</keyword>
<evidence type="ECO:0000256" key="1">
    <source>
        <dbReference type="SAM" id="Phobius"/>
    </source>
</evidence>
<feature type="transmembrane region" description="Helical" evidence="1">
    <location>
        <begin position="583"/>
        <end position="602"/>
    </location>
</feature>
<reference evidence="2 3" key="1">
    <citation type="journal article" date="2016" name="Nat. Commun.">
        <title>Thousands of microbial genomes shed light on interconnected biogeochemical processes in an aquifer system.</title>
        <authorList>
            <person name="Anantharaman K."/>
            <person name="Brown C.T."/>
            <person name="Hug L.A."/>
            <person name="Sharon I."/>
            <person name="Castelle C.J."/>
            <person name="Probst A.J."/>
            <person name="Thomas B.C."/>
            <person name="Singh A."/>
            <person name="Wilkins M.J."/>
            <person name="Karaoz U."/>
            <person name="Brodie E.L."/>
            <person name="Williams K.H."/>
            <person name="Hubbard S.S."/>
            <person name="Banfield J.F."/>
        </authorList>
    </citation>
    <scope>NUCLEOTIDE SEQUENCE [LARGE SCALE GENOMIC DNA]</scope>
</reference>
<feature type="transmembrane region" description="Helical" evidence="1">
    <location>
        <begin position="843"/>
        <end position="860"/>
    </location>
</feature>
<feature type="transmembrane region" description="Helical" evidence="1">
    <location>
        <begin position="786"/>
        <end position="814"/>
    </location>
</feature>
<comment type="caution">
    <text evidence="2">The sequence shown here is derived from an EMBL/GenBank/DDBJ whole genome shotgun (WGS) entry which is preliminary data.</text>
</comment>
<feature type="transmembrane region" description="Helical" evidence="1">
    <location>
        <begin position="751"/>
        <end position="774"/>
    </location>
</feature>
<feature type="transmembrane region" description="Helical" evidence="1">
    <location>
        <begin position="680"/>
        <end position="701"/>
    </location>
</feature>
<feature type="transmembrane region" description="Helical" evidence="1">
    <location>
        <begin position="713"/>
        <end position="731"/>
    </location>
</feature>
<proteinExistence type="predicted"/>
<sequence>MKKIIFLLMFLFSIILVPKTFAQGDSFVSIVNPVRGADFWDIKDQKPETVILGQTAILDRFNLPATWLLRFDALDNKNIIDMLKNRPSDEKGLFLEVTPTWGTQAKVTYHQSDSWHSAGSAFLTGYERSEREELIDASFEKFKSTFGFYPVSVGAWWIDSYSLGYMQKKYGITAALIVSDQYSTDNYQIWGQYFSTPYYPSRNNALHPAQTKENKLDVVILQWAARDPVNGYGNGVLESTFSVQANDYRDYHDLNTKYFSSLVDIYTKQRFNQFGHLVVGLENSYSWGEYSAEYENQIKILLEKKNANQLSIVSMKDFATWYKSAFPNLSPEQLIIADDPLGSPKKVVWFMNPFFRVGWFYNADGSVFRDLRQYIDGEEELCFKARCEAVNFAISATRVLDEVSFGNSWVVDQGKIINFKIEKEDEEFVISYTNEAGNLRQIGLLPRDISIDGKVFSIDTAILAATKKETPAVKNSAISDSSSKWSVVSAVQKVFEFLTFLVLAIVLPGFVLTNKTFRKDTPLFLRIFISAAVGFVVFTLLFYITSLLKIRPLVFVYILINLFFFFRFKLYSNLIVNLPKIRGSFNLILILIILAGTAFQVIPTFKSGLTFGYGIGFWGPNTHDGVWHMALINQLIKSVPAENPVYSGTVLKNYHFFYDLAVAGTNYLSRLPVSDLIFRFYPVAFSLMLGVGSYFLVMRLFEGRIGVKKAQVASLFSLYLIYFAGSFGWIVEFLRERHFGGESAFWANQAVSFNLNPPFAVSLVIVIALFHILFNLSNFSRTKNIFLAILLAGFLIGFKSYGAILVLASILLVGLIKRQLSYLAVFTGASLISVLIFLPNSDINSNLLVFAPFWFIHSMVDSPDRVGWVRLSLAREAGFLKGDWFKFISAEALSLGIFIAGNLGLRVVSLLSLIKIKSIIKDEKLLFIFILALLSFLIPMLFVQSGNPWNTIQFSYYGLYIASLASGVMFSLVVFRLPKYVSVIAVFAIIVL</sequence>
<gene>
    <name evidence="2" type="ORF">A2867_00970</name>
</gene>
<dbReference type="Proteomes" id="UP000177555">
    <property type="component" value="Unassembled WGS sequence"/>
</dbReference>
<evidence type="ECO:0000313" key="2">
    <source>
        <dbReference type="EMBL" id="OGE28107.1"/>
    </source>
</evidence>
<accession>A0A1F5JHG6</accession>
<feature type="transmembrane region" description="Helical" evidence="1">
    <location>
        <begin position="494"/>
        <end position="512"/>
    </location>
</feature>
<feature type="transmembrane region" description="Helical" evidence="1">
    <location>
        <begin position="820"/>
        <end position="838"/>
    </location>
</feature>